<dbReference type="RefSeq" id="WP_236337684.1">
    <property type="nucleotide sequence ID" value="NZ_JAKIJS010000001.1"/>
</dbReference>
<protein>
    <submittedName>
        <fullName evidence="1">Uncharacterized protein</fullName>
    </submittedName>
</protein>
<dbReference type="Gene3D" id="3.40.390.70">
    <property type="match status" value="1"/>
</dbReference>
<gene>
    <name evidence="1" type="ORF">L2716_15075</name>
</gene>
<evidence type="ECO:0000313" key="2">
    <source>
        <dbReference type="Proteomes" id="UP001649381"/>
    </source>
</evidence>
<evidence type="ECO:0000313" key="1">
    <source>
        <dbReference type="EMBL" id="MCF6139061.1"/>
    </source>
</evidence>
<keyword evidence="2" id="KW-1185">Reference proteome</keyword>
<name>A0ABS9H4R8_9BACL</name>
<organism evidence="1 2">
    <name type="scientific">Pseudalkalibacillus berkeleyi</name>
    <dbReference type="NCBI Taxonomy" id="1069813"/>
    <lineage>
        <taxon>Bacteria</taxon>
        <taxon>Bacillati</taxon>
        <taxon>Bacillota</taxon>
        <taxon>Bacilli</taxon>
        <taxon>Bacillales</taxon>
        <taxon>Fictibacillaceae</taxon>
        <taxon>Pseudalkalibacillus</taxon>
    </lineage>
</organism>
<reference evidence="1 2" key="1">
    <citation type="submission" date="2022-01" db="EMBL/GenBank/DDBJ databases">
        <title>Alkalihalobacillus sp. EGI L200015, a novel bacterium isolated from a salt lake sediment.</title>
        <authorList>
            <person name="Gao L."/>
            <person name="Fang B.-Z."/>
            <person name="Li W.-J."/>
        </authorList>
    </citation>
    <scope>NUCLEOTIDE SEQUENCE [LARGE SCALE GENOMIC DNA]</scope>
    <source>
        <strain evidence="1 2">KCTC 12718</strain>
    </source>
</reference>
<dbReference type="SUPFAM" id="SSF55486">
    <property type="entry name" value="Metalloproteases ('zincins'), catalytic domain"/>
    <property type="match status" value="1"/>
</dbReference>
<sequence length="297" mass="34150">MYLDPFSVSTDIQVTPVETELDRESTDQLLDEIQTILGVSLLSDELTTDTEDSIETDGDILLVTYEVIGGELENPQLESVAPEFQTLQKDEHQQQSLWETFSEMIPAEKRKMITHFGFYTDGPDDTLAYVEQMDGQPAEWGMYIDVQDGKNASIFPTIVHEYGHVMSLGVDQTNHMSDECDTLSLDEGCVDEDSYIYLFHKSFWEDLQLDWEDSVDPEDSDSVYAFYEDRSDQFVNDYAATNVVEDFAESFAYYVFQPLPSETRIREEKIAFFDQFPELITLRGEILLGLRDFLIQD</sequence>
<dbReference type="EMBL" id="JAKIJS010000001">
    <property type="protein sequence ID" value="MCF6139061.1"/>
    <property type="molecule type" value="Genomic_DNA"/>
</dbReference>
<comment type="caution">
    <text evidence="1">The sequence shown here is derived from an EMBL/GenBank/DDBJ whole genome shotgun (WGS) entry which is preliminary data.</text>
</comment>
<proteinExistence type="predicted"/>
<dbReference type="Proteomes" id="UP001649381">
    <property type="component" value="Unassembled WGS sequence"/>
</dbReference>
<accession>A0ABS9H4R8</accession>